<dbReference type="PANTHER" id="PTHR43179">
    <property type="entry name" value="RHAMNOSYLTRANSFERASE WBBL"/>
    <property type="match status" value="1"/>
</dbReference>
<dbReference type="PANTHER" id="PTHR43179:SF12">
    <property type="entry name" value="GALACTOFURANOSYLTRANSFERASE GLFT2"/>
    <property type="match status" value="1"/>
</dbReference>
<gene>
    <name evidence="4" type="ORF">GGQ68_000295</name>
</gene>
<dbReference type="AlphaFoldDB" id="A0A7W6DRT0"/>
<keyword evidence="3 4" id="KW-0808">Transferase</keyword>
<dbReference type="InterPro" id="IPR029044">
    <property type="entry name" value="Nucleotide-diphossugar_trans"/>
</dbReference>
<evidence type="ECO:0000256" key="2">
    <source>
        <dbReference type="ARBA" id="ARBA00022676"/>
    </source>
</evidence>
<sequence>MPLPVSIVVVSRHRPAALLRCLAGIAQLDYQNFEVVIVACPAGQDAVKSTDHAPHLKTISFDQPNISVARNLGIAQAAGEVIAFIDDDAVPEPLWLHHLAAPFETGDIAAAGGFVIGRNGISFQWRARTVDTTGETTPLDVSDTHPTVLQPAHDSAIKTEGTNMALRRDVLSGLGGFDPAFHFFLDETDMNMRLAQAGHATAIVPLAQVHHGFEASDRRASDRTPRDLTQIGASQQAFLRKHCRSAARAPAWQVFRNGQRNRLLRAMQRGSLDPLDVSRLMRGLDQGARDGLKRSLKETPSIPRAASEFLAFPGRPGASRHTLTGRIWQAAKLRAEAARSAANGNITTLILLDPTARYHRLRFTQDGVWEQTGGLWGRSQRDAPLLQPWRFARRCDAEQRRTARVRGPDGFSICE</sequence>
<accession>A0A7W6DRT0</accession>
<comment type="caution">
    <text evidence="4">The sequence shown here is derived from an EMBL/GenBank/DDBJ whole genome shotgun (WGS) entry which is preliminary data.</text>
</comment>
<evidence type="ECO:0000313" key="5">
    <source>
        <dbReference type="Proteomes" id="UP000541426"/>
    </source>
</evidence>
<dbReference type="EMBL" id="JACIEJ010000001">
    <property type="protein sequence ID" value="MBB3983984.1"/>
    <property type="molecule type" value="Genomic_DNA"/>
</dbReference>
<evidence type="ECO:0000313" key="4">
    <source>
        <dbReference type="EMBL" id="MBB3983984.1"/>
    </source>
</evidence>
<keyword evidence="5" id="KW-1185">Reference proteome</keyword>
<dbReference type="GO" id="GO:0016757">
    <property type="term" value="F:glycosyltransferase activity"/>
    <property type="evidence" value="ECO:0007669"/>
    <property type="project" value="UniProtKB-KW"/>
</dbReference>
<dbReference type="Gene3D" id="3.90.550.10">
    <property type="entry name" value="Spore Coat Polysaccharide Biosynthesis Protein SpsA, Chain A"/>
    <property type="match status" value="1"/>
</dbReference>
<name>A0A7W6DRT0_9RHOB</name>
<evidence type="ECO:0000256" key="3">
    <source>
        <dbReference type="ARBA" id="ARBA00022679"/>
    </source>
</evidence>
<keyword evidence="2" id="KW-0328">Glycosyltransferase</keyword>
<dbReference type="Proteomes" id="UP000541426">
    <property type="component" value="Unassembled WGS sequence"/>
</dbReference>
<dbReference type="SUPFAM" id="SSF53448">
    <property type="entry name" value="Nucleotide-diphospho-sugar transferases"/>
    <property type="match status" value="1"/>
</dbReference>
<reference evidence="4 5" key="1">
    <citation type="submission" date="2020-08" db="EMBL/GenBank/DDBJ databases">
        <title>Genomic Encyclopedia of Type Strains, Phase IV (KMG-IV): sequencing the most valuable type-strain genomes for metagenomic binning, comparative biology and taxonomic classification.</title>
        <authorList>
            <person name="Goeker M."/>
        </authorList>
    </citation>
    <scope>NUCLEOTIDE SEQUENCE [LARGE SCALE GENOMIC DNA]</scope>
    <source>
        <strain evidence="4 5">DSM 102235</strain>
    </source>
</reference>
<dbReference type="RefSeq" id="WP_183962615.1">
    <property type="nucleotide sequence ID" value="NZ_BAABBZ010000012.1"/>
</dbReference>
<dbReference type="Pfam" id="PF13641">
    <property type="entry name" value="Glyco_tranf_2_3"/>
    <property type="match status" value="1"/>
</dbReference>
<organism evidence="4 5">
    <name type="scientific">Sagittula marina</name>
    <dbReference type="NCBI Taxonomy" id="943940"/>
    <lineage>
        <taxon>Bacteria</taxon>
        <taxon>Pseudomonadati</taxon>
        <taxon>Pseudomonadota</taxon>
        <taxon>Alphaproteobacteria</taxon>
        <taxon>Rhodobacterales</taxon>
        <taxon>Roseobacteraceae</taxon>
        <taxon>Sagittula</taxon>
    </lineage>
</organism>
<protein>
    <submittedName>
        <fullName evidence="4">GT2 family glycosyltransferase</fullName>
    </submittedName>
</protein>
<comment type="similarity">
    <text evidence="1">Belongs to the glycosyltransferase 2 family.</text>
</comment>
<proteinExistence type="inferred from homology"/>
<evidence type="ECO:0000256" key="1">
    <source>
        <dbReference type="ARBA" id="ARBA00006739"/>
    </source>
</evidence>